<proteinExistence type="predicted"/>
<evidence type="ECO:0000313" key="1">
    <source>
        <dbReference type="EMBL" id="GAH79708.1"/>
    </source>
</evidence>
<accession>X1KCB3</accession>
<name>X1KCB3_9ZZZZ</name>
<sequence length="55" mass="6472">MKISKIPKPRKVIKLPKILLDALLPSEKKILKKQFKTRKDLNTPGVKIKFFKRND</sequence>
<reference evidence="1" key="1">
    <citation type="journal article" date="2014" name="Front. Microbiol.">
        <title>High frequency of phylogenetically diverse reductive dehalogenase-homologous genes in deep subseafloor sedimentary metagenomes.</title>
        <authorList>
            <person name="Kawai M."/>
            <person name="Futagami T."/>
            <person name="Toyoda A."/>
            <person name="Takaki Y."/>
            <person name="Nishi S."/>
            <person name="Hori S."/>
            <person name="Arai W."/>
            <person name="Tsubouchi T."/>
            <person name="Morono Y."/>
            <person name="Uchiyama I."/>
            <person name="Ito T."/>
            <person name="Fujiyama A."/>
            <person name="Inagaki F."/>
            <person name="Takami H."/>
        </authorList>
    </citation>
    <scope>NUCLEOTIDE SEQUENCE</scope>
    <source>
        <strain evidence="1">Expedition CK06-06</strain>
    </source>
</reference>
<protein>
    <submittedName>
        <fullName evidence="1">Uncharacterized protein</fullName>
    </submittedName>
</protein>
<dbReference type="AlphaFoldDB" id="X1KCB3"/>
<dbReference type="EMBL" id="BARU01036675">
    <property type="protein sequence ID" value="GAH79708.1"/>
    <property type="molecule type" value="Genomic_DNA"/>
</dbReference>
<organism evidence="1">
    <name type="scientific">marine sediment metagenome</name>
    <dbReference type="NCBI Taxonomy" id="412755"/>
    <lineage>
        <taxon>unclassified sequences</taxon>
        <taxon>metagenomes</taxon>
        <taxon>ecological metagenomes</taxon>
    </lineage>
</organism>
<comment type="caution">
    <text evidence="1">The sequence shown here is derived from an EMBL/GenBank/DDBJ whole genome shotgun (WGS) entry which is preliminary data.</text>
</comment>
<gene>
    <name evidence="1" type="ORF">S03H2_57231</name>
</gene>